<dbReference type="Gene3D" id="3.10.105.10">
    <property type="entry name" value="Dipeptide-binding Protein, Domain 3"/>
    <property type="match status" value="1"/>
</dbReference>
<dbReference type="InterPro" id="IPR000914">
    <property type="entry name" value="SBP_5_dom"/>
</dbReference>
<proteinExistence type="predicted"/>
<accession>A0A4Q7J9A7</accession>
<dbReference type="SUPFAM" id="SSF53850">
    <property type="entry name" value="Periplasmic binding protein-like II"/>
    <property type="match status" value="1"/>
</dbReference>
<dbReference type="PANTHER" id="PTHR30290:SF65">
    <property type="entry name" value="MONOACYL PHOSPHATIDYLINOSITOL TETRAMANNOSIDE-BINDING PROTEIN LPQW-RELATED"/>
    <property type="match status" value="1"/>
</dbReference>
<keyword evidence="1" id="KW-0732">Signal</keyword>
<dbReference type="GO" id="GO:0043190">
    <property type="term" value="C:ATP-binding cassette (ABC) transporter complex"/>
    <property type="evidence" value="ECO:0007669"/>
    <property type="project" value="InterPro"/>
</dbReference>
<dbReference type="InterPro" id="IPR030678">
    <property type="entry name" value="Peptide/Ni-bd"/>
</dbReference>
<reference evidence="3 4" key="1">
    <citation type="submission" date="2019-02" db="EMBL/GenBank/DDBJ databases">
        <title>Draft genome sequence of Amycolatopsis sp. 8-3EHSu isolated from roots of Suaeda maritima.</title>
        <authorList>
            <person name="Duangmal K."/>
            <person name="Chantavorakit T."/>
        </authorList>
    </citation>
    <scope>NUCLEOTIDE SEQUENCE [LARGE SCALE GENOMIC DNA]</scope>
    <source>
        <strain evidence="3 4">8-3EHSu</strain>
    </source>
</reference>
<dbReference type="OrthoDB" id="7888869at2"/>
<dbReference type="Proteomes" id="UP000292003">
    <property type="component" value="Unassembled WGS sequence"/>
</dbReference>
<organism evidence="3 4">
    <name type="scientific">Amycolatopsis suaedae</name>
    <dbReference type="NCBI Taxonomy" id="2510978"/>
    <lineage>
        <taxon>Bacteria</taxon>
        <taxon>Bacillati</taxon>
        <taxon>Actinomycetota</taxon>
        <taxon>Actinomycetes</taxon>
        <taxon>Pseudonocardiales</taxon>
        <taxon>Pseudonocardiaceae</taxon>
        <taxon>Amycolatopsis</taxon>
    </lineage>
</organism>
<evidence type="ECO:0000313" key="3">
    <source>
        <dbReference type="EMBL" id="RZQ63588.1"/>
    </source>
</evidence>
<evidence type="ECO:0000259" key="2">
    <source>
        <dbReference type="Pfam" id="PF00496"/>
    </source>
</evidence>
<dbReference type="Gene3D" id="3.40.190.10">
    <property type="entry name" value="Periplasmic binding protein-like II"/>
    <property type="match status" value="1"/>
</dbReference>
<dbReference type="GO" id="GO:1904680">
    <property type="term" value="F:peptide transmembrane transporter activity"/>
    <property type="evidence" value="ECO:0007669"/>
    <property type="project" value="TreeGrafter"/>
</dbReference>
<evidence type="ECO:0000313" key="4">
    <source>
        <dbReference type="Proteomes" id="UP000292003"/>
    </source>
</evidence>
<sequence>MRRSKAVAGWALVASTALVLTACSGGGGETGDTNTGTTADIKSMATGKAQNGENFRLAETQPFDEITLAIDDGYSAYNNDAASANNSYNTFVLVATLAGAGFLDGNNKPILNNDVMESWTVTSPNPQVVQWKIKPNVKWSDGEAWDCDDFYLSWLSHNNLIKENGGAIFQSSSTSGYEFVREASCKDPLTFEAKFEKPFLDYKSMFNPTAVLPAHIMEKAVGIQDITTLNLDSPIAELKKVADYWNTKWTGFNPATMPGSGPYMISDYVPNTETVTLTRNPHWIGAKGGPNKIIVRGIPDTKAAATALQNGEIDVLGSVQPDQNAANTLKGLASQGVLYGSAPRLSFEHLDMNFTRPLFQDEAVRKAFFEVVNRQEIVDKLLKDVQADIKPLNGIIYFPGEEGYQDVYADKTGKGAEAAAKTLSDAGWVKGPDGIFAKNGTRLSFTITHNENARRSQTVELIIPMAKAAGIEVKDETDANFLKGRVNRGDYDVALFGWSATPFKSDQLPIYSTKAKGGSENYQGLSNEALDKALAEAVVATDPAAAMRSYQQADKLLAESYATLPLFQTPSMWGFRGIDRVYMQSYYGALWNVGEWVKNG</sequence>
<feature type="domain" description="Solute-binding protein family 5" evidence="2">
    <location>
        <begin position="113"/>
        <end position="513"/>
    </location>
</feature>
<keyword evidence="4" id="KW-1185">Reference proteome</keyword>
<feature type="signal peptide" evidence="1">
    <location>
        <begin position="1"/>
        <end position="22"/>
    </location>
</feature>
<dbReference type="GO" id="GO:0042597">
    <property type="term" value="C:periplasmic space"/>
    <property type="evidence" value="ECO:0007669"/>
    <property type="project" value="UniProtKB-ARBA"/>
</dbReference>
<dbReference type="PIRSF" id="PIRSF002741">
    <property type="entry name" value="MppA"/>
    <property type="match status" value="1"/>
</dbReference>
<gene>
    <name evidence="3" type="ORF">EWH70_14335</name>
</gene>
<dbReference type="CDD" id="cd08501">
    <property type="entry name" value="PBP2_Lpqw"/>
    <property type="match status" value="1"/>
</dbReference>
<dbReference type="PROSITE" id="PS51257">
    <property type="entry name" value="PROKAR_LIPOPROTEIN"/>
    <property type="match status" value="1"/>
</dbReference>
<dbReference type="RefSeq" id="WP_130475839.1">
    <property type="nucleotide sequence ID" value="NZ_SFCC01000006.1"/>
</dbReference>
<name>A0A4Q7J9A7_9PSEU</name>
<dbReference type="PANTHER" id="PTHR30290">
    <property type="entry name" value="PERIPLASMIC BINDING COMPONENT OF ABC TRANSPORTER"/>
    <property type="match status" value="1"/>
</dbReference>
<dbReference type="GO" id="GO:0015833">
    <property type="term" value="P:peptide transport"/>
    <property type="evidence" value="ECO:0007669"/>
    <property type="project" value="TreeGrafter"/>
</dbReference>
<dbReference type="InterPro" id="IPR039424">
    <property type="entry name" value="SBP_5"/>
</dbReference>
<comment type="caution">
    <text evidence="3">The sequence shown here is derived from an EMBL/GenBank/DDBJ whole genome shotgun (WGS) entry which is preliminary data.</text>
</comment>
<dbReference type="EMBL" id="SFCC01000006">
    <property type="protein sequence ID" value="RZQ63588.1"/>
    <property type="molecule type" value="Genomic_DNA"/>
</dbReference>
<protein>
    <submittedName>
        <fullName evidence="3">ABC transporter family substrate-binding protein</fullName>
    </submittedName>
</protein>
<dbReference type="Pfam" id="PF00496">
    <property type="entry name" value="SBP_bac_5"/>
    <property type="match status" value="1"/>
</dbReference>
<feature type="chain" id="PRO_5038720903" evidence="1">
    <location>
        <begin position="23"/>
        <end position="600"/>
    </location>
</feature>
<evidence type="ECO:0000256" key="1">
    <source>
        <dbReference type="SAM" id="SignalP"/>
    </source>
</evidence>
<dbReference type="AlphaFoldDB" id="A0A4Q7J9A7"/>